<dbReference type="EMBL" id="CP001340">
    <property type="protein sequence ID" value="ACL96734.1"/>
    <property type="molecule type" value="Genomic_DNA"/>
</dbReference>
<dbReference type="InterPro" id="IPR050201">
    <property type="entry name" value="Bacterial_glucokinase"/>
</dbReference>
<dbReference type="GO" id="GO:0004340">
    <property type="term" value="F:glucokinase activity"/>
    <property type="evidence" value="ECO:0007669"/>
    <property type="project" value="UniProtKB-EC"/>
</dbReference>
<dbReference type="CDD" id="cd24008">
    <property type="entry name" value="ASKHA_NBD_GLK"/>
    <property type="match status" value="1"/>
</dbReference>
<dbReference type="KEGG" id="ccs:CCNA_03269"/>
<dbReference type="GO" id="GO:0006096">
    <property type="term" value="P:glycolytic process"/>
    <property type="evidence" value="ECO:0007669"/>
    <property type="project" value="InterPro"/>
</dbReference>
<dbReference type="GO" id="GO:0005536">
    <property type="term" value="F:D-glucose binding"/>
    <property type="evidence" value="ECO:0007669"/>
    <property type="project" value="InterPro"/>
</dbReference>
<evidence type="ECO:0000256" key="2">
    <source>
        <dbReference type="ARBA" id="ARBA00022777"/>
    </source>
</evidence>
<dbReference type="GeneID" id="7330863"/>
<sequence>MAKGSVLLADVNGRDLALALVSPGDAPRGHRDLACASLKALEEHLIDAVSEHSADGLIGAAVCGAGPEIDGAIALTAGDFTLTQAWLRAVLKTPRVSLLNDFAACALGAPRLAPSAMRLIHEGKPGRNAQIAVIGPNLGLGVAALTPHRTDGWTPVVSEGGHIDFTPGEPREVPVFEALQARHGRVSAEHFLSQQGLADIYAALGGGLDDSDEVILARVRDGDETAREALSIFSALLGAFAGDAALSFAARGGVYINSPLMERIDGLLDQAAFSRRFEDKGRMSAYLKDIPVYLAVGRCTLLGLSALFTASDLRYEAAEVKVLDC</sequence>
<evidence type="ECO:0000256" key="3">
    <source>
        <dbReference type="RuleBase" id="RU004046"/>
    </source>
</evidence>
<dbReference type="Gene3D" id="3.30.420.40">
    <property type="match status" value="1"/>
</dbReference>
<dbReference type="RefSeq" id="YP_002518642.1">
    <property type="nucleotide sequence ID" value="NC_011916.1"/>
</dbReference>
<dbReference type="AlphaFoldDB" id="A0A0H3CCQ6"/>
<dbReference type="PANTHER" id="PTHR47690">
    <property type="entry name" value="GLUCOKINASE"/>
    <property type="match status" value="1"/>
</dbReference>
<protein>
    <submittedName>
        <fullName evidence="4">Glucokinase</fullName>
        <ecNumber evidence="4">2.7.1.2</ecNumber>
    </submittedName>
</protein>
<dbReference type="InterPro" id="IPR003836">
    <property type="entry name" value="Glucokinase"/>
</dbReference>
<proteinExistence type="inferred from homology"/>
<dbReference type="RefSeq" id="WP_012640685.1">
    <property type="nucleotide sequence ID" value="NC_011916.1"/>
</dbReference>
<dbReference type="SUPFAM" id="SSF53067">
    <property type="entry name" value="Actin-like ATPase domain"/>
    <property type="match status" value="1"/>
</dbReference>
<dbReference type="OrthoDB" id="9800595at2"/>
<dbReference type="GO" id="GO:0005524">
    <property type="term" value="F:ATP binding"/>
    <property type="evidence" value="ECO:0007669"/>
    <property type="project" value="InterPro"/>
</dbReference>
<dbReference type="Gene3D" id="3.40.367.20">
    <property type="match status" value="1"/>
</dbReference>
<keyword evidence="1 4" id="KW-0808">Transferase</keyword>
<dbReference type="PANTHER" id="PTHR47690:SF1">
    <property type="entry name" value="GLUCOKINASE"/>
    <property type="match status" value="1"/>
</dbReference>
<dbReference type="Proteomes" id="UP000001364">
    <property type="component" value="Chromosome"/>
</dbReference>
<evidence type="ECO:0000256" key="1">
    <source>
        <dbReference type="ARBA" id="ARBA00022679"/>
    </source>
</evidence>
<keyword evidence="2" id="KW-0418">Kinase</keyword>
<dbReference type="HOGENOM" id="CLU_042582_1_0_5"/>
<dbReference type="PhylomeDB" id="A0A0H3CCQ6"/>
<keyword evidence="5" id="KW-1185">Reference proteome</keyword>
<reference evidence="4 5" key="1">
    <citation type="journal article" date="2010" name="J. Bacteriol.">
        <title>The genetic basis of laboratory adaptation in Caulobacter crescentus.</title>
        <authorList>
            <person name="Marks M.E."/>
            <person name="Castro-Rojas C.M."/>
            <person name="Teiling C."/>
            <person name="Du L."/>
            <person name="Kapatral V."/>
            <person name="Walunas T.L."/>
            <person name="Crosson S."/>
        </authorList>
    </citation>
    <scope>NUCLEOTIDE SEQUENCE [LARGE SCALE GENOMIC DNA]</scope>
    <source>
        <strain evidence="5">NA1000 / CB15N</strain>
    </source>
</reference>
<evidence type="ECO:0000313" key="5">
    <source>
        <dbReference type="Proteomes" id="UP000001364"/>
    </source>
</evidence>
<dbReference type="InterPro" id="IPR043129">
    <property type="entry name" value="ATPase_NBD"/>
</dbReference>
<dbReference type="PATRIC" id="fig|565050.3.peg.3192"/>
<dbReference type="GO" id="GO:0005829">
    <property type="term" value="C:cytosol"/>
    <property type="evidence" value="ECO:0007669"/>
    <property type="project" value="TreeGrafter"/>
</dbReference>
<evidence type="ECO:0000313" key="4">
    <source>
        <dbReference type="EMBL" id="ACL96734.1"/>
    </source>
</evidence>
<name>A0A0H3CCQ6_CAUVN</name>
<accession>A0A0H3CCQ6</accession>
<comment type="similarity">
    <text evidence="3">Belongs to the bacterial glucokinase family.</text>
</comment>
<dbReference type="EC" id="2.7.1.2" evidence="4"/>
<dbReference type="Pfam" id="PF02685">
    <property type="entry name" value="Glucokinase"/>
    <property type="match status" value="1"/>
</dbReference>
<organism evidence="4 5">
    <name type="scientific">Caulobacter vibrioides (strain NA1000 / CB15N)</name>
    <name type="common">Caulobacter crescentus</name>
    <dbReference type="NCBI Taxonomy" id="565050"/>
    <lineage>
        <taxon>Bacteria</taxon>
        <taxon>Pseudomonadati</taxon>
        <taxon>Pseudomonadota</taxon>
        <taxon>Alphaproteobacteria</taxon>
        <taxon>Caulobacterales</taxon>
        <taxon>Caulobacteraceae</taxon>
        <taxon>Caulobacter</taxon>
    </lineage>
</organism>
<gene>
    <name evidence="4" type="ordered locus">CCNA_03269</name>
</gene>